<evidence type="ECO:0000313" key="3">
    <source>
        <dbReference type="Proteomes" id="UP001530315"/>
    </source>
</evidence>
<name>A0ABD3PD04_9STRA</name>
<sequence>MAKRANPNPEAAGKLCQQVHRLLQDPARHGQKPVHDGGQENDDQGSIVIVAVVVVSVGLSNTHPIGGGDASARDYPGLGGHIREWRHRCAPHGRRRKCASRLLRHH</sequence>
<keyword evidence="3" id="KW-1185">Reference proteome</keyword>
<accession>A0ABD3PD04</accession>
<feature type="compositionally biased region" description="Basic and acidic residues" evidence="1">
    <location>
        <begin position="23"/>
        <end position="38"/>
    </location>
</feature>
<reference evidence="2 3" key="1">
    <citation type="submission" date="2024-10" db="EMBL/GenBank/DDBJ databases">
        <title>Updated reference genomes for cyclostephanoid diatoms.</title>
        <authorList>
            <person name="Roberts W.R."/>
            <person name="Alverson A.J."/>
        </authorList>
    </citation>
    <scope>NUCLEOTIDE SEQUENCE [LARGE SCALE GENOMIC DNA]</scope>
    <source>
        <strain evidence="2 3">AJA276-08</strain>
    </source>
</reference>
<feature type="region of interest" description="Disordered" evidence="1">
    <location>
        <begin position="23"/>
        <end position="43"/>
    </location>
</feature>
<dbReference type="AlphaFoldDB" id="A0ABD3PD04"/>
<gene>
    <name evidence="2" type="ORF">ACHAW5_001111</name>
</gene>
<proteinExistence type="predicted"/>
<organism evidence="2 3">
    <name type="scientific">Stephanodiscus triporus</name>
    <dbReference type="NCBI Taxonomy" id="2934178"/>
    <lineage>
        <taxon>Eukaryota</taxon>
        <taxon>Sar</taxon>
        <taxon>Stramenopiles</taxon>
        <taxon>Ochrophyta</taxon>
        <taxon>Bacillariophyta</taxon>
        <taxon>Coscinodiscophyceae</taxon>
        <taxon>Thalassiosirophycidae</taxon>
        <taxon>Stephanodiscales</taxon>
        <taxon>Stephanodiscaceae</taxon>
        <taxon>Stephanodiscus</taxon>
    </lineage>
</organism>
<dbReference type="Proteomes" id="UP001530315">
    <property type="component" value="Unassembled WGS sequence"/>
</dbReference>
<comment type="caution">
    <text evidence="2">The sequence shown here is derived from an EMBL/GenBank/DDBJ whole genome shotgun (WGS) entry which is preliminary data.</text>
</comment>
<evidence type="ECO:0000256" key="1">
    <source>
        <dbReference type="SAM" id="MobiDB-lite"/>
    </source>
</evidence>
<protein>
    <submittedName>
        <fullName evidence="2">Uncharacterized protein</fullName>
    </submittedName>
</protein>
<dbReference type="EMBL" id="JALLAZ020000880">
    <property type="protein sequence ID" value="KAL3785598.1"/>
    <property type="molecule type" value="Genomic_DNA"/>
</dbReference>
<evidence type="ECO:0000313" key="2">
    <source>
        <dbReference type="EMBL" id="KAL3785598.1"/>
    </source>
</evidence>